<proteinExistence type="predicted"/>
<accession>A0A1F6E5Y9</accession>
<evidence type="ECO:0000313" key="2">
    <source>
        <dbReference type="Proteomes" id="UP000176914"/>
    </source>
</evidence>
<evidence type="ECO:0000313" key="1">
    <source>
        <dbReference type="EMBL" id="OGG68997.1"/>
    </source>
</evidence>
<comment type="caution">
    <text evidence="1">The sequence shown here is derived from an EMBL/GenBank/DDBJ whole genome shotgun (WGS) entry which is preliminary data.</text>
</comment>
<sequence>MSNGDRKMTSANVVDLLKADTKRTLESSKVLANQVRTLAFTVAYERVFDYHPEARKPDDLLEVARGQAVAALLAAAKDLQDDPPSVISSYELI</sequence>
<dbReference type="AlphaFoldDB" id="A0A1F6E5Y9"/>
<reference evidence="1 2" key="1">
    <citation type="journal article" date="2016" name="Nat. Commun.">
        <title>Thousands of microbial genomes shed light on interconnected biogeochemical processes in an aquifer system.</title>
        <authorList>
            <person name="Anantharaman K."/>
            <person name="Brown C.T."/>
            <person name="Hug L.A."/>
            <person name="Sharon I."/>
            <person name="Castelle C.J."/>
            <person name="Probst A.J."/>
            <person name="Thomas B.C."/>
            <person name="Singh A."/>
            <person name="Wilkins M.J."/>
            <person name="Karaoz U."/>
            <person name="Brodie E.L."/>
            <person name="Williams K.H."/>
            <person name="Hubbard S.S."/>
            <person name="Banfield J.F."/>
        </authorList>
    </citation>
    <scope>NUCLEOTIDE SEQUENCE [LARGE SCALE GENOMIC DNA]</scope>
</reference>
<dbReference type="EMBL" id="MFLL01000024">
    <property type="protein sequence ID" value="OGG68997.1"/>
    <property type="molecule type" value="Genomic_DNA"/>
</dbReference>
<dbReference type="Proteomes" id="UP000176914">
    <property type="component" value="Unassembled WGS sequence"/>
</dbReference>
<name>A0A1F6E5Y9_9BACT</name>
<organism evidence="1 2">
    <name type="scientific">Candidatus Kaiserbacteria bacterium RIFCSPHIGHO2_02_FULL_55_25</name>
    <dbReference type="NCBI Taxonomy" id="1798498"/>
    <lineage>
        <taxon>Bacteria</taxon>
        <taxon>Candidatus Kaiseribacteriota</taxon>
    </lineage>
</organism>
<protein>
    <submittedName>
        <fullName evidence="1">Uncharacterized protein</fullName>
    </submittedName>
</protein>
<gene>
    <name evidence="1" type="ORF">A3C20_01490</name>
</gene>